<comment type="caution">
    <text evidence="2">The sequence shown here is derived from an EMBL/GenBank/DDBJ whole genome shotgun (WGS) entry which is preliminary data.</text>
</comment>
<feature type="region of interest" description="Disordered" evidence="1">
    <location>
        <begin position="1"/>
        <end position="66"/>
    </location>
</feature>
<reference evidence="2 3" key="1">
    <citation type="journal article" date="2020" name="Nat. Food">
        <title>A phased Vanilla planifolia genome enables genetic improvement of flavour and production.</title>
        <authorList>
            <person name="Hasing T."/>
            <person name="Tang H."/>
            <person name="Brym M."/>
            <person name="Khazi F."/>
            <person name="Huang T."/>
            <person name="Chambers A.H."/>
        </authorList>
    </citation>
    <scope>NUCLEOTIDE SEQUENCE [LARGE SCALE GENOMIC DNA]</scope>
    <source>
        <tissue evidence="2">Leaf</tissue>
    </source>
</reference>
<dbReference type="OrthoDB" id="5423599at2759"/>
<organism evidence="2 3">
    <name type="scientific">Vanilla planifolia</name>
    <name type="common">Vanilla</name>
    <dbReference type="NCBI Taxonomy" id="51239"/>
    <lineage>
        <taxon>Eukaryota</taxon>
        <taxon>Viridiplantae</taxon>
        <taxon>Streptophyta</taxon>
        <taxon>Embryophyta</taxon>
        <taxon>Tracheophyta</taxon>
        <taxon>Spermatophyta</taxon>
        <taxon>Magnoliopsida</taxon>
        <taxon>Liliopsida</taxon>
        <taxon>Asparagales</taxon>
        <taxon>Orchidaceae</taxon>
        <taxon>Vanilloideae</taxon>
        <taxon>Vanilleae</taxon>
        <taxon>Vanilla</taxon>
    </lineage>
</organism>
<evidence type="ECO:0000313" key="2">
    <source>
        <dbReference type="EMBL" id="KAG0457375.1"/>
    </source>
</evidence>
<gene>
    <name evidence="2" type="ORF">HPP92_022532</name>
</gene>
<dbReference type="AlphaFoldDB" id="A0A835UDQ5"/>
<proteinExistence type="predicted"/>
<evidence type="ECO:0000313" key="3">
    <source>
        <dbReference type="Proteomes" id="UP000636800"/>
    </source>
</evidence>
<accession>A0A835UDQ5</accession>
<evidence type="ECO:0000256" key="1">
    <source>
        <dbReference type="SAM" id="MobiDB-lite"/>
    </source>
</evidence>
<keyword evidence="3" id="KW-1185">Reference proteome</keyword>
<dbReference type="Proteomes" id="UP000636800">
    <property type="component" value="Chromosome 12"/>
</dbReference>
<feature type="compositionally biased region" description="Basic and acidic residues" evidence="1">
    <location>
        <begin position="14"/>
        <end position="29"/>
    </location>
</feature>
<name>A0A835UDQ5_VANPL</name>
<protein>
    <submittedName>
        <fullName evidence="2">Uncharacterized protein</fullName>
    </submittedName>
</protein>
<dbReference type="EMBL" id="JADCNL010000012">
    <property type="protein sequence ID" value="KAG0457375.1"/>
    <property type="molecule type" value="Genomic_DNA"/>
</dbReference>
<sequence length="139" mass="16195">MEKRQANAPKLHIRNAENKLRFIHEDDQGKPTSRTDGSEQVKARRRRRAQQYLVQKQRRRSPLHFPNWKPSVRHTWPQLLPLKQSPLNLWLCDSQVLFSSDTPGRPSGLAAVHVVVPEERKRSSRRSTTESILFLSNSI</sequence>